<dbReference type="GO" id="GO:0000175">
    <property type="term" value="F:3'-5'-RNA exonuclease activity"/>
    <property type="evidence" value="ECO:0007669"/>
    <property type="project" value="TreeGrafter"/>
</dbReference>
<dbReference type="SUPFAM" id="SSF56219">
    <property type="entry name" value="DNase I-like"/>
    <property type="match status" value="1"/>
</dbReference>
<dbReference type="Proteomes" id="UP001190700">
    <property type="component" value="Unassembled WGS sequence"/>
</dbReference>
<evidence type="ECO:0000313" key="2">
    <source>
        <dbReference type="Proteomes" id="UP001190700"/>
    </source>
</evidence>
<dbReference type="InterPro" id="IPR050410">
    <property type="entry name" value="CCR4/nocturin_mRNA_transcr"/>
</dbReference>
<name>A0AAE0ESU9_9CHLO</name>
<organism evidence="1 2">
    <name type="scientific">Cymbomonas tetramitiformis</name>
    <dbReference type="NCBI Taxonomy" id="36881"/>
    <lineage>
        <taxon>Eukaryota</taxon>
        <taxon>Viridiplantae</taxon>
        <taxon>Chlorophyta</taxon>
        <taxon>Pyramimonadophyceae</taxon>
        <taxon>Pyramimonadales</taxon>
        <taxon>Pyramimonadaceae</taxon>
        <taxon>Cymbomonas</taxon>
    </lineage>
</organism>
<reference evidence="1 2" key="1">
    <citation type="journal article" date="2015" name="Genome Biol. Evol.">
        <title>Comparative Genomics of a Bacterivorous Green Alga Reveals Evolutionary Causalities and Consequences of Phago-Mixotrophic Mode of Nutrition.</title>
        <authorList>
            <person name="Burns J.A."/>
            <person name="Paasch A."/>
            <person name="Narechania A."/>
            <person name="Kim E."/>
        </authorList>
    </citation>
    <scope>NUCLEOTIDE SEQUENCE [LARGE SCALE GENOMIC DNA]</scope>
    <source>
        <strain evidence="1 2">PLY_AMNH</strain>
    </source>
</reference>
<keyword evidence="2" id="KW-1185">Reference proteome</keyword>
<protein>
    <submittedName>
        <fullName evidence="1">Uncharacterized protein</fullName>
    </submittedName>
</protein>
<dbReference type="EMBL" id="LGRX02033849">
    <property type="protein sequence ID" value="KAK3239678.1"/>
    <property type="molecule type" value="Genomic_DNA"/>
</dbReference>
<comment type="caution">
    <text evidence="1">The sequence shown here is derived from an EMBL/GenBank/DDBJ whole genome shotgun (WGS) entry which is preliminary data.</text>
</comment>
<dbReference type="PANTHER" id="PTHR12121:SF34">
    <property type="entry name" value="PROTEIN ANGEL"/>
    <property type="match status" value="1"/>
</dbReference>
<sequence length="521" mass="57043">MSLAKGSTGRGVDFTALSYNILAKSLGSNCIPWVMALRDSSLGKEVEAATGQRWEAWKDSTLSPPYKAHFHKNYASGDYHLMREFWAAPRLQSAEDIPSTLSGLRYAGEDAVSYSAESTEVTCYTLRGVILRALPDHRDLALRLVADLLAAEETIFKWATRGPRIFARICSAEVDIVALQEYDCNNALALYGGSTEARTFCDAMLDAGYNCAVLKDCGKDDGTAVFWRREAFEVATATDGKAEYEVLEASGVRLDESAVALPLTCPPPLPPGCPPQHQGSLVILDMLERWHKRHPGKDGEMAYDTEQTLLAATDRRSVGSVHLRHLATGETLWVVTAHLMTTSRDKASTNAFPGEVRAGELEFIRDKIGTMIGASTKEPPKVLFMGDFNTPVHDDRVWGGRPEPTLGCATPPVLNTGWDAASKTLQWGCDTKSFSLSDAFASVHKHGAAVGPHSSPPSGEGVGRCTSYNADRIEWIDYMWYTDHTMDCCWRSENITPSEALPNVTEPSDHLPISAGFQFRT</sequence>
<evidence type="ECO:0000313" key="1">
    <source>
        <dbReference type="EMBL" id="KAK3239678.1"/>
    </source>
</evidence>
<dbReference type="AlphaFoldDB" id="A0AAE0ESU9"/>
<dbReference type="InterPro" id="IPR036691">
    <property type="entry name" value="Endo/exonu/phosph_ase_sf"/>
</dbReference>
<accession>A0AAE0ESU9</accession>
<dbReference type="Gene3D" id="3.60.10.10">
    <property type="entry name" value="Endonuclease/exonuclease/phosphatase"/>
    <property type="match status" value="1"/>
</dbReference>
<proteinExistence type="predicted"/>
<gene>
    <name evidence="1" type="ORF">CYMTET_50410</name>
</gene>
<dbReference type="PANTHER" id="PTHR12121">
    <property type="entry name" value="CARBON CATABOLITE REPRESSOR PROTEIN 4"/>
    <property type="match status" value="1"/>
</dbReference>